<accession>A0A8R1DX69</accession>
<dbReference type="Gene3D" id="3.30.420.10">
    <property type="entry name" value="Ribonuclease H-like superfamily/Ribonuclease H"/>
    <property type="match status" value="1"/>
</dbReference>
<dbReference type="PANTHER" id="PTHR46068:SF1">
    <property type="entry name" value="TRANSPOSASE IS30-LIKE HTH DOMAIN-CONTAINING PROTEIN"/>
    <property type="match status" value="1"/>
</dbReference>
<dbReference type="GO" id="GO:0003676">
    <property type="term" value="F:nucleic acid binding"/>
    <property type="evidence" value="ECO:0007669"/>
    <property type="project" value="InterPro"/>
</dbReference>
<reference evidence="2" key="1">
    <citation type="submission" date="2010-08" db="EMBL/GenBank/DDBJ databases">
        <authorList>
            <consortium name="Caenorhabditis japonica Sequencing Consortium"/>
            <person name="Wilson R.K."/>
        </authorList>
    </citation>
    <scope>NUCLEOTIDE SEQUENCE [LARGE SCALE GENOMIC DNA]</scope>
    <source>
        <strain evidence="2">DF5081</strain>
    </source>
</reference>
<dbReference type="AlphaFoldDB" id="A0A8R1DX69"/>
<evidence type="ECO:0000313" key="1">
    <source>
        <dbReference type="EnsemblMetazoa" id="CJA13981c.1"/>
    </source>
</evidence>
<name>A0A8R1DX69_CAEJA</name>
<protein>
    <submittedName>
        <fullName evidence="1">Uncharacterized protein</fullName>
    </submittedName>
</protein>
<dbReference type="InterPro" id="IPR036397">
    <property type="entry name" value="RNaseH_sf"/>
</dbReference>
<dbReference type="PANTHER" id="PTHR46068">
    <property type="entry name" value="PROTEIN CBG27172"/>
    <property type="match status" value="1"/>
</dbReference>
<proteinExistence type="predicted"/>
<dbReference type="EnsemblMetazoa" id="CJA13981c.1">
    <property type="protein sequence ID" value="CJA13981c.1"/>
    <property type="gene ID" value="WBGene00133185"/>
</dbReference>
<keyword evidence="2" id="KW-1185">Reference proteome</keyword>
<evidence type="ECO:0000313" key="2">
    <source>
        <dbReference type="Proteomes" id="UP000005237"/>
    </source>
</evidence>
<sequence>MARPSVHRSLIIDLHKQGKTTSEMRLAHGICKVTVWRTIKCWAETGANSESKWFGKGSDVILIEVYERWLKRFKRVIDRIVKNVLKIKSYRVRKIAILSNRNKHARLKKCKALLSGTRQGTHVTTAFTDEKLFNLEAESNPQNHCVLAHGPQEVFGGITFNGKTPLVFVEPGVKVDHSGAKPISPVSSPVKVLEVRLSDFVWTDEKIFTIEPLPKRQKIINCCQRMIPKSPKRRVVYKKLFPKSIMVWTENKILARSHPNIESHKQALLKAWSDIDDDYFRRTVNSVPTRLKASTKSQRIKL</sequence>
<dbReference type="Proteomes" id="UP000005237">
    <property type="component" value="Unassembled WGS sequence"/>
</dbReference>
<reference evidence="1" key="2">
    <citation type="submission" date="2022-06" db="UniProtKB">
        <authorList>
            <consortium name="EnsemblMetazoa"/>
        </authorList>
    </citation>
    <scope>IDENTIFICATION</scope>
    <source>
        <strain evidence="1">DF5081</strain>
    </source>
</reference>
<organism evidence="1 2">
    <name type="scientific">Caenorhabditis japonica</name>
    <dbReference type="NCBI Taxonomy" id="281687"/>
    <lineage>
        <taxon>Eukaryota</taxon>
        <taxon>Metazoa</taxon>
        <taxon>Ecdysozoa</taxon>
        <taxon>Nematoda</taxon>
        <taxon>Chromadorea</taxon>
        <taxon>Rhabditida</taxon>
        <taxon>Rhabditina</taxon>
        <taxon>Rhabditomorpha</taxon>
        <taxon>Rhabditoidea</taxon>
        <taxon>Rhabditidae</taxon>
        <taxon>Peloderinae</taxon>
        <taxon>Caenorhabditis</taxon>
    </lineage>
</organism>